<evidence type="ECO:0000313" key="1">
    <source>
        <dbReference type="EMBL" id="PPS04092.1"/>
    </source>
</evidence>
<accession>A0A2P5XL73</accession>
<sequence length="88" mass="9942">MPVYFEGELVFFEFYDLGRAWLLSHAHVAQPCLALFASPMPVCYGSTSVYCRTRLNGTGVSHAHVEETESSLVPDTLEKFEWFLQPAL</sequence>
<proteinExistence type="predicted"/>
<name>A0A2P5XL73_GOSBA</name>
<evidence type="ECO:0000313" key="2">
    <source>
        <dbReference type="Proteomes" id="UP000239757"/>
    </source>
</evidence>
<dbReference type="Proteomes" id="UP000239757">
    <property type="component" value="Unassembled WGS sequence"/>
</dbReference>
<gene>
    <name evidence="1" type="ORF">GOBAR_AA16566</name>
</gene>
<reference evidence="1 2" key="1">
    <citation type="submission" date="2015-01" db="EMBL/GenBank/DDBJ databases">
        <title>Genome of allotetraploid Gossypium barbadense reveals genomic plasticity and fiber elongation in cotton evolution.</title>
        <authorList>
            <person name="Chen X."/>
            <person name="Liu X."/>
            <person name="Zhao B."/>
            <person name="Zheng H."/>
            <person name="Hu Y."/>
            <person name="Lu G."/>
            <person name="Yang C."/>
            <person name="Chen J."/>
            <person name="Shan C."/>
            <person name="Zhang L."/>
            <person name="Zhou Y."/>
            <person name="Wang L."/>
            <person name="Guo W."/>
            <person name="Bai Y."/>
            <person name="Ruan J."/>
            <person name="Shangguan X."/>
            <person name="Mao Y."/>
            <person name="Jiang J."/>
            <person name="Zhu Y."/>
            <person name="Lei J."/>
            <person name="Kang H."/>
            <person name="Chen S."/>
            <person name="He X."/>
            <person name="Wang R."/>
            <person name="Wang Y."/>
            <person name="Chen J."/>
            <person name="Wang L."/>
            <person name="Yu S."/>
            <person name="Wang B."/>
            <person name="Wei J."/>
            <person name="Song S."/>
            <person name="Lu X."/>
            <person name="Gao Z."/>
            <person name="Gu W."/>
            <person name="Deng X."/>
            <person name="Ma D."/>
            <person name="Wang S."/>
            <person name="Liang W."/>
            <person name="Fang L."/>
            <person name="Cai C."/>
            <person name="Zhu X."/>
            <person name="Zhou B."/>
            <person name="Zhang Y."/>
            <person name="Chen Z."/>
            <person name="Xu S."/>
            <person name="Zhu R."/>
            <person name="Wang S."/>
            <person name="Zhang T."/>
            <person name="Zhao G."/>
        </authorList>
    </citation>
    <scope>NUCLEOTIDE SEQUENCE [LARGE SCALE GENOMIC DNA]</scope>
    <source>
        <strain evidence="2">cv. Xinhai21</strain>
        <tissue evidence="1">Leaf</tissue>
    </source>
</reference>
<dbReference type="EMBL" id="KZ664649">
    <property type="protein sequence ID" value="PPS04092.1"/>
    <property type="molecule type" value="Genomic_DNA"/>
</dbReference>
<protein>
    <submittedName>
        <fullName evidence="1">Uncharacterized protein</fullName>
    </submittedName>
</protein>
<organism evidence="1 2">
    <name type="scientific">Gossypium barbadense</name>
    <name type="common">Sea Island cotton</name>
    <name type="synonym">Hibiscus barbadensis</name>
    <dbReference type="NCBI Taxonomy" id="3634"/>
    <lineage>
        <taxon>Eukaryota</taxon>
        <taxon>Viridiplantae</taxon>
        <taxon>Streptophyta</taxon>
        <taxon>Embryophyta</taxon>
        <taxon>Tracheophyta</taxon>
        <taxon>Spermatophyta</taxon>
        <taxon>Magnoliopsida</taxon>
        <taxon>eudicotyledons</taxon>
        <taxon>Gunneridae</taxon>
        <taxon>Pentapetalae</taxon>
        <taxon>rosids</taxon>
        <taxon>malvids</taxon>
        <taxon>Malvales</taxon>
        <taxon>Malvaceae</taxon>
        <taxon>Malvoideae</taxon>
        <taxon>Gossypium</taxon>
    </lineage>
</organism>
<dbReference type="AlphaFoldDB" id="A0A2P5XL73"/>